<reference evidence="2 3" key="1">
    <citation type="submission" date="2016-06" db="EMBL/GenBank/DDBJ databases">
        <title>Gene turnover analysis identifies the evolutionary adaptation of the extremophile Acidithiobacillus caldus.</title>
        <authorList>
            <person name="Zhang X."/>
        </authorList>
    </citation>
    <scope>NUCLEOTIDE SEQUENCE [LARGE SCALE GENOMIC DNA]</scope>
    <source>
        <strain evidence="2 3">S1</strain>
    </source>
</reference>
<evidence type="ECO:0000313" key="3">
    <source>
        <dbReference type="Proteomes" id="UP000175707"/>
    </source>
</evidence>
<dbReference type="Proteomes" id="UP000175707">
    <property type="component" value="Unassembled WGS sequence"/>
</dbReference>
<protein>
    <recommendedName>
        <fullName evidence="1">PLD phosphodiesterase domain-containing protein</fullName>
    </recommendedName>
</protein>
<dbReference type="InterPro" id="IPR001736">
    <property type="entry name" value="PLipase_D/transphosphatidylase"/>
</dbReference>
<feature type="domain" description="PLD phosphodiesterase" evidence="1">
    <location>
        <begin position="1"/>
        <end position="23"/>
    </location>
</feature>
<dbReference type="SUPFAM" id="SSF56024">
    <property type="entry name" value="Phospholipase D/nuclease"/>
    <property type="match status" value="1"/>
</dbReference>
<dbReference type="GO" id="GO:0006793">
    <property type="term" value="P:phosphorus metabolic process"/>
    <property type="evidence" value="ECO:0007669"/>
    <property type="project" value="UniProtKB-ARBA"/>
</dbReference>
<organism evidence="2 3">
    <name type="scientific">Acidithiobacillus caldus</name>
    <dbReference type="NCBI Taxonomy" id="33059"/>
    <lineage>
        <taxon>Bacteria</taxon>
        <taxon>Pseudomonadati</taxon>
        <taxon>Pseudomonadota</taxon>
        <taxon>Acidithiobacillia</taxon>
        <taxon>Acidithiobacillales</taxon>
        <taxon>Acidithiobacillaceae</taxon>
        <taxon>Acidithiobacillus</taxon>
    </lineage>
</organism>
<evidence type="ECO:0000313" key="2">
    <source>
        <dbReference type="EMBL" id="OFC43052.1"/>
    </source>
</evidence>
<dbReference type="AlphaFoldDB" id="A0A1E7YSF0"/>
<dbReference type="PROSITE" id="PS50035">
    <property type="entry name" value="PLD"/>
    <property type="match status" value="1"/>
</dbReference>
<dbReference type="Gene3D" id="3.30.870.10">
    <property type="entry name" value="Endonuclease Chain A"/>
    <property type="match status" value="1"/>
</dbReference>
<dbReference type="EMBL" id="LZYH01000991">
    <property type="protein sequence ID" value="OFC43052.1"/>
    <property type="molecule type" value="Genomic_DNA"/>
</dbReference>
<gene>
    <name evidence="2" type="ORF">BAE30_14770</name>
</gene>
<dbReference type="Pfam" id="PF13091">
    <property type="entry name" value="PLDc_2"/>
    <property type="match status" value="1"/>
</dbReference>
<comment type="caution">
    <text evidence="2">The sequence shown here is derived from an EMBL/GenBank/DDBJ whole genome shotgun (WGS) entry which is preliminary data.</text>
</comment>
<accession>A0A1E7YSF0</accession>
<name>A0A1E7YSF0_9PROT</name>
<dbReference type="InterPro" id="IPR025202">
    <property type="entry name" value="PLD-like_dom"/>
</dbReference>
<proteinExistence type="predicted"/>
<evidence type="ECO:0000259" key="1">
    <source>
        <dbReference type="PROSITE" id="PS50035"/>
    </source>
</evidence>
<dbReference type="GO" id="GO:0003824">
    <property type="term" value="F:catalytic activity"/>
    <property type="evidence" value="ECO:0007669"/>
    <property type="project" value="InterPro"/>
</dbReference>
<sequence>MHAKMIVGNHLAFIGSENFTQTSLEDNREMGVLLKGWDTLKLEKQFHSDWSQNLDSNAVFAAIRKVGDDKKLVDIGDFWGALFRLAGKSLRK</sequence>